<dbReference type="AlphaFoldDB" id="A0A915KPQ7"/>
<evidence type="ECO:0000313" key="1">
    <source>
        <dbReference type="Proteomes" id="UP000887565"/>
    </source>
</evidence>
<accession>A0A915KPQ7</accession>
<dbReference type="GO" id="GO:0003676">
    <property type="term" value="F:nucleic acid binding"/>
    <property type="evidence" value="ECO:0007669"/>
    <property type="project" value="InterPro"/>
</dbReference>
<evidence type="ECO:0000313" key="2">
    <source>
        <dbReference type="WBParaSite" id="nRc.2.0.1.t40444-RA"/>
    </source>
</evidence>
<dbReference type="Proteomes" id="UP000887565">
    <property type="component" value="Unplaced"/>
</dbReference>
<dbReference type="WBParaSite" id="nRc.2.0.1.t40444-RA">
    <property type="protein sequence ID" value="nRc.2.0.1.t40444-RA"/>
    <property type="gene ID" value="nRc.2.0.1.g40444"/>
</dbReference>
<reference evidence="2" key="1">
    <citation type="submission" date="2022-11" db="UniProtKB">
        <authorList>
            <consortium name="WormBaseParasite"/>
        </authorList>
    </citation>
    <scope>IDENTIFICATION</scope>
</reference>
<keyword evidence="1" id="KW-1185">Reference proteome</keyword>
<dbReference type="CDD" id="cd00590">
    <property type="entry name" value="RRM_SF"/>
    <property type="match status" value="1"/>
</dbReference>
<organism evidence="1 2">
    <name type="scientific">Romanomermis culicivorax</name>
    <name type="common">Nematode worm</name>
    <dbReference type="NCBI Taxonomy" id="13658"/>
    <lineage>
        <taxon>Eukaryota</taxon>
        <taxon>Metazoa</taxon>
        <taxon>Ecdysozoa</taxon>
        <taxon>Nematoda</taxon>
        <taxon>Enoplea</taxon>
        <taxon>Dorylaimia</taxon>
        <taxon>Mermithida</taxon>
        <taxon>Mermithoidea</taxon>
        <taxon>Mermithidae</taxon>
        <taxon>Romanomermis</taxon>
    </lineage>
</organism>
<protein>
    <submittedName>
        <fullName evidence="2">Uncharacterized protein</fullName>
    </submittedName>
</protein>
<proteinExistence type="predicted"/>
<dbReference type="SUPFAM" id="SSF54928">
    <property type="entry name" value="RNA-binding domain, RBD"/>
    <property type="match status" value="1"/>
</dbReference>
<name>A0A915KPQ7_ROMCU</name>
<dbReference type="InterPro" id="IPR035979">
    <property type="entry name" value="RBD_domain_sf"/>
</dbReference>
<sequence length="561" mass="64019">MINNDNNGAESTVSFKMAAPNENQPLAPSFNKFVEEGGDKIAVDEKYDVNEAAGALDAWNLWSQVYSDRDMRLKLYCRDPEEKTPCVSNTLVVRNIHLDCSPTFFRDTYEFLKLAKSFISSFIKFKEVRDAVQACQFYNGYRLKGRILEVVHYDSAYKYNATEENVNGYVRQAYLQSESRASKVRLQPTPFGFPNTQPLPVYPDCQQFSTNRFGEEKNMPSAGSSYYNQQQQYRPYASQHIVRFSDSVVHIVDDNWRESKNDQMEQKQPQCPSALEAKFLQLPDINGALGESDDDENRTKKHIKCVDDVGLESEDGFLEWLRAKLNFTGPQHYTHPDIARAWHKLPPSVRRRSDWLLGFLRSSDGLIMVGPFVSLPEHTYWAKEMCVVAMLDYKSPFKEMWEPMHPTEISSDRQLTKYMKSLLTQFGPLSVADNKIQLLLRSLPEPMHADPTYSPDGLCRILERNPQFVVHKEIYYLFREHEHLLSSLMNVEKLINSQKMLCDKVALLSAITAATDVHQLSKTCLDEDADICDTCTTKGGTLNGGDIEDNIDGDAPSISVV</sequence>